<dbReference type="RefSeq" id="WP_058599289.1">
    <property type="nucleotide sequence ID" value="NZ_LDQA01000014.1"/>
</dbReference>
<dbReference type="AlphaFoldDB" id="A0A175RT62"/>
<keyword evidence="2" id="KW-1185">Reference proteome</keyword>
<comment type="caution">
    <text evidence="1">The sequence shown here is derived from an EMBL/GenBank/DDBJ whole genome shotgun (WGS) entry which is preliminary data.</text>
</comment>
<gene>
    <name evidence="1" type="ORF">NS365_05530</name>
</gene>
<dbReference type="Proteomes" id="UP000078529">
    <property type="component" value="Unassembled WGS sequence"/>
</dbReference>
<sequence>MTNVFATPAKIQTGKRLFDIGIEYLESEGYEITRVPKAGKKSLRRVAKNGREFNVAVRTSQDQWFAFPRGDDGSWLGMDDVDVERVIVVALNTREEGKEQIGLVHDFPASEVRDRLNRNYAARLASNPDLDISHGNWISLYGVEAKEPISLVGAGIGLKHKPVARIPLLGTSAETELDDEDYLEADESGENETVEASADEGLTIPEAKRRLAITLGVDPSAIKISIEA</sequence>
<dbReference type="EMBL" id="LDQA01000014">
    <property type="protein sequence ID" value="KTR06896.1"/>
    <property type="molecule type" value="Genomic_DNA"/>
</dbReference>
<protein>
    <submittedName>
        <fullName evidence="1">Uncharacterized protein</fullName>
    </submittedName>
</protein>
<name>A0A175RT62_9HYPH</name>
<evidence type="ECO:0000313" key="2">
    <source>
        <dbReference type="Proteomes" id="UP000078529"/>
    </source>
</evidence>
<evidence type="ECO:0000313" key="1">
    <source>
        <dbReference type="EMBL" id="KTR06896.1"/>
    </source>
</evidence>
<accession>A0A175RT62</accession>
<dbReference type="PATRIC" id="fig|401562.4.peg.738"/>
<proteinExistence type="predicted"/>
<organism evidence="1 2">
    <name type="scientific">Aureimonas ureilytica</name>
    <dbReference type="NCBI Taxonomy" id="401562"/>
    <lineage>
        <taxon>Bacteria</taxon>
        <taxon>Pseudomonadati</taxon>
        <taxon>Pseudomonadota</taxon>
        <taxon>Alphaproteobacteria</taxon>
        <taxon>Hyphomicrobiales</taxon>
        <taxon>Aurantimonadaceae</taxon>
        <taxon>Aureimonas</taxon>
    </lineage>
</organism>
<reference evidence="1 2" key="1">
    <citation type="journal article" date="2016" name="Front. Microbiol.">
        <title>Genomic Resource of Rice Seed Associated Bacteria.</title>
        <authorList>
            <person name="Midha S."/>
            <person name="Bansal K."/>
            <person name="Sharma S."/>
            <person name="Kumar N."/>
            <person name="Patil P.P."/>
            <person name="Chaudhry V."/>
            <person name="Patil P.B."/>
        </authorList>
    </citation>
    <scope>NUCLEOTIDE SEQUENCE [LARGE SCALE GENOMIC DNA]</scope>
    <source>
        <strain evidence="1 2">NS365</strain>
    </source>
</reference>